<proteinExistence type="inferred from homology"/>
<evidence type="ECO:0000313" key="7">
    <source>
        <dbReference type="Proteomes" id="UP000178092"/>
    </source>
</evidence>
<dbReference type="InterPro" id="IPR003798">
    <property type="entry name" value="DNA_recombination_RmuC"/>
</dbReference>
<comment type="function">
    <text evidence="1">Involved in DNA recombination.</text>
</comment>
<name>A0A1G2R4P7_9BACT</name>
<evidence type="ECO:0008006" key="8">
    <source>
        <dbReference type="Google" id="ProtNLM"/>
    </source>
</evidence>
<dbReference type="PANTHER" id="PTHR30563">
    <property type="entry name" value="DNA RECOMBINATION PROTEIN RMUC"/>
    <property type="match status" value="1"/>
</dbReference>
<keyword evidence="4" id="KW-0233">DNA recombination</keyword>
<evidence type="ECO:0000313" key="6">
    <source>
        <dbReference type="EMBL" id="OHA67222.1"/>
    </source>
</evidence>
<evidence type="ECO:0000256" key="2">
    <source>
        <dbReference type="ARBA" id="ARBA00009840"/>
    </source>
</evidence>
<dbReference type="EMBL" id="MHTV01000014">
    <property type="protein sequence ID" value="OHA67222.1"/>
    <property type="molecule type" value="Genomic_DNA"/>
</dbReference>
<keyword evidence="5" id="KW-0812">Transmembrane</keyword>
<dbReference type="GO" id="GO:0006310">
    <property type="term" value="P:DNA recombination"/>
    <property type="evidence" value="ECO:0007669"/>
    <property type="project" value="UniProtKB-KW"/>
</dbReference>
<evidence type="ECO:0000256" key="1">
    <source>
        <dbReference type="ARBA" id="ARBA00003416"/>
    </source>
</evidence>
<dbReference type="Pfam" id="PF02646">
    <property type="entry name" value="RmuC"/>
    <property type="match status" value="1"/>
</dbReference>
<dbReference type="Proteomes" id="UP000178092">
    <property type="component" value="Unassembled WGS sequence"/>
</dbReference>
<gene>
    <name evidence="6" type="ORF">A3C04_01665</name>
</gene>
<feature type="transmembrane region" description="Helical" evidence="5">
    <location>
        <begin position="12"/>
        <end position="29"/>
    </location>
</feature>
<sequence>MGCYVTSMENILFFAALGIFSIVLIAFILRFRKIEQKPKEDGTGMILIQNQIAQLRVAVDEKLGSSTKMFQEQYGQSAQLIKDITEKLTRLDETNKQVVGFADQLQDLGDILKNPKHRGILGEYYLETVLKNVLPPKHYQLQYQFPNGEIVDAVIFVKDKIIPIDAKFSLENYNRILQEKDETEKQVLEKKFKEDLKTRIDETAKYIRPENGTMEFAFMFIPAEGIYYDLLVNQVGALKTNTRDLIEYAQRDKRVIIVSPTSFFAYLQTVLQGLRALQIEESAKEIRKRVEQLAQHLIAYDIYLKKLGNHLGTAVNTYNTTYKEFGKINKDVMRITEQPNEVEVLQIAKPEEQD</sequence>
<keyword evidence="5" id="KW-0472">Membrane</keyword>
<organism evidence="6 7">
    <name type="scientific">Candidatus Wildermuthbacteria bacterium RIFCSPHIGHO2_02_FULL_45_25</name>
    <dbReference type="NCBI Taxonomy" id="1802450"/>
    <lineage>
        <taxon>Bacteria</taxon>
        <taxon>Candidatus Wildermuthiibacteriota</taxon>
    </lineage>
</organism>
<evidence type="ECO:0000256" key="4">
    <source>
        <dbReference type="ARBA" id="ARBA00023172"/>
    </source>
</evidence>
<reference evidence="6 7" key="1">
    <citation type="journal article" date="2016" name="Nat. Commun.">
        <title>Thousands of microbial genomes shed light on interconnected biogeochemical processes in an aquifer system.</title>
        <authorList>
            <person name="Anantharaman K."/>
            <person name="Brown C.T."/>
            <person name="Hug L.A."/>
            <person name="Sharon I."/>
            <person name="Castelle C.J."/>
            <person name="Probst A.J."/>
            <person name="Thomas B.C."/>
            <person name="Singh A."/>
            <person name="Wilkins M.J."/>
            <person name="Karaoz U."/>
            <person name="Brodie E.L."/>
            <person name="Williams K.H."/>
            <person name="Hubbard S.S."/>
            <person name="Banfield J.F."/>
        </authorList>
    </citation>
    <scope>NUCLEOTIDE SEQUENCE [LARGE SCALE GENOMIC DNA]</scope>
</reference>
<keyword evidence="5" id="KW-1133">Transmembrane helix</keyword>
<keyword evidence="3" id="KW-0175">Coiled coil</keyword>
<accession>A0A1G2R4P7</accession>
<protein>
    <recommendedName>
        <fullName evidence="8">DNA recombination protein RmuC</fullName>
    </recommendedName>
</protein>
<comment type="similarity">
    <text evidence="2">Belongs to the RmuC family.</text>
</comment>
<dbReference type="PANTHER" id="PTHR30563:SF0">
    <property type="entry name" value="DNA RECOMBINATION PROTEIN RMUC"/>
    <property type="match status" value="1"/>
</dbReference>
<comment type="caution">
    <text evidence="6">The sequence shown here is derived from an EMBL/GenBank/DDBJ whole genome shotgun (WGS) entry which is preliminary data.</text>
</comment>
<evidence type="ECO:0000256" key="5">
    <source>
        <dbReference type="SAM" id="Phobius"/>
    </source>
</evidence>
<dbReference type="AlphaFoldDB" id="A0A1G2R4P7"/>
<evidence type="ECO:0000256" key="3">
    <source>
        <dbReference type="ARBA" id="ARBA00023054"/>
    </source>
</evidence>